<comment type="caution">
    <text evidence="1">The sequence shown here is derived from an EMBL/GenBank/DDBJ whole genome shotgun (WGS) entry which is preliminary data.</text>
</comment>
<organism evidence="1 2">
    <name type="scientific">Mycena maculata</name>
    <dbReference type="NCBI Taxonomy" id="230809"/>
    <lineage>
        <taxon>Eukaryota</taxon>
        <taxon>Fungi</taxon>
        <taxon>Dikarya</taxon>
        <taxon>Basidiomycota</taxon>
        <taxon>Agaricomycotina</taxon>
        <taxon>Agaricomycetes</taxon>
        <taxon>Agaricomycetidae</taxon>
        <taxon>Agaricales</taxon>
        <taxon>Marasmiineae</taxon>
        <taxon>Mycenaceae</taxon>
        <taxon>Mycena</taxon>
    </lineage>
</organism>
<proteinExistence type="predicted"/>
<dbReference type="Proteomes" id="UP001215280">
    <property type="component" value="Unassembled WGS sequence"/>
</dbReference>
<evidence type="ECO:0000313" key="1">
    <source>
        <dbReference type="EMBL" id="KAJ7734017.1"/>
    </source>
</evidence>
<dbReference type="EMBL" id="JARJLG010000164">
    <property type="protein sequence ID" value="KAJ7734017.1"/>
    <property type="molecule type" value="Genomic_DNA"/>
</dbReference>
<gene>
    <name evidence="1" type="ORF">DFH07DRAFT_780444</name>
</gene>
<protein>
    <submittedName>
        <fullName evidence="1">Uncharacterized protein</fullName>
    </submittedName>
</protein>
<dbReference type="AlphaFoldDB" id="A0AAD7I3Z3"/>
<name>A0AAD7I3Z3_9AGAR</name>
<accession>A0AAD7I3Z3</accession>
<sequence length="345" mass="39204">MPALDWSGHTCRPYSYPVADTIRLPMLSALYRTARMERPPALVGPLIDIYDAESSMLIGQSFIANTVNESDQARISRPVLLKEELLLYHQLWRAFLRGSEPFIGRDSWIERPSLPVELVRLVIRAAGFMVPDCEQTKLAEHSMFVRVTTRHKEPVAPQVVIGEEMVRGSETRQNEGKNSGPLSKQIWHRTHGNPVAEGRYQQHDGPQVGMDNKMWDDAKAGSVIAVRACAQEAMWENDARYGEILVWKWFEPVDDLHYYLDALRDASSSSTSQTPAHISILSFLKVPGVALPWLEDFIRQVSRHHYAHGLLFDGMEPDEPFGETCLAVPIRKSLELEDIWNELYA</sequence>
<keyword evidence="2" id="KW-1185">Reference proteome</keyword>
<reference evidence="1" key="1">
    <citation type="submission" date="2023-03" db="EMBL/GenBank/DDBJ databases">
        <title>Massive genome expansion in bonnet fungi (Mycena s.s.) driven by repeated elements and novel gene families across ecological guilds.</title>
        <authorList>
            <consortium name="Lawrence Berkeley National Laboratory"/>
            <person name="Harder C.B."/>
            <person name="Miyauchi S."/>
            <person name="Viragh M."/>
            <person name="Kuo A."/>
            <person name="Thoen E."/>
            <person name="Andreopoulos B."/>
            <person name="Lu D."/>
            <person name="Skrede I."/>
            <person name="Drula E."/>
            <person name="Henrissat B."/>
            <person name="Morin E."/>
            <person name="Kohler A."/>
            <person name="Barry K."/>
            <person name="LaButti K."/>
            <person name="Morin E."/>
            <person name="Salamov A."/>
            <person name="Lipzen A."/>
            <person name="Mereny Z."/>
            <person name="Hegedus B."/>
            <person name="Baldrian P."/>
            <person name="Stursova M."/>
            <person name="Weitz H."/>
            <person name="Taylor A."/>
            <person name="Grigoriev I.V."/>
            <person name="Nagy L.G."/>
            <person name="Martin F."/>
            <person name="Kauserud H."/>
        </authorList>
    </citation>
    <scope>NUCLEOTIDE SEQUENCE</scope>
    <source>
        <strain evidence="1">CBHHK188m</strain>
    </source>
</reference>
<evidence type="ECO:0000313" key="2">
    <source>
        <dbReference type="Proteomes" id="UP001215280"/>
    </source>
</evidence>